<evidence type="ECO:0000256" key="2">
    <source>
        <dbReference type="ARBA" id="ARBA00022491"/>
    </source>
</evidence>
<feature type="binding site" evidence="7">
    <location>
        <position position="116"/>
    </location>
    <ligand>
        <name>Zn(2+)</name>
        <dbReference type="ChEBI" id="CHEBI:29105"/>
    </ligand>
</feature>
<evidence type="ECO:0000256" key="5">
    <source>
        <dbReference type="ARBA" id="ARBA00023125"/>
    </source>
</evidence>
<evidence type="ECO:0000256" key="1">
    <source>
        <dbReference type="ARBA" id="ARBA00007957"/>
    </source>
</evidence>
<feature type="binding site" evidence="8">
    <location>
        <position position="72"/>
    </location>
    <ligand>
        <name>Fe cation</name>
        <dbReference type="ChEBI" id="CHEBI:24875"/>
    </ligand>
</feature>
<dbReference type="InterPro" id="IPR036390">
    <property type="entry name" value="WH_DNA-bd_sf"/>
</dbReference>
<dbReference type="Pfam" id="PF01475">
    <property type="entry name" value="FUR"/>
    <property type="match status" value="1"/>
</dbReference>
<dbReference type="AlphaFoldDB" id="A0AA43RI24"/>
<keyword evidence="4" id="KW-0805">Transcription regulation</keyword>
<comment type="cofactor">
    <cofactor evidence="7">
        <name>Zn(2+)</name>
        <dbReference type="ChEBI" id="CHEBI:29105"/>
    </cofactor>
    <text evidence="7">Binds 1 zinc ion per subunit.</text>
</comment>
<sequence length="125" mass="14108">MARYAQSILDIVCTAGKHMTAEQIFLLLKEEHPAVVIATVYNNLNALTEKGLIRKISVEGFPDRYDCSVRHDHLVCKHCGKLMDIDLPDMTKKLVKETGMPVESYDLKLYYTCDECKAAQEVATT</sequence>
<protein>
    <submittedName>
        <fullName evidence="9">Transcriptional repressor</fullName>
    </submittedName>
</protein>
<name>A0AA43RI24_9ACTN</name>
<evidence type="ECO:0000256" key="4">
    <source>
        <dbReference type="ARBA" id="ARBA00023015"/>
    </source>
</evidence>
<keyword evidence="7" id="KW-0479">Metal-binding</keyword>
<dbReference type="GO" id="GO:0008270">
    <property type="term" value="F:zinc ion binding"/>
    <property type="evidence" value="ECO:0007669"/>
    <property type="project" value="TreeGrafter"/>
</dbReference>
<dbReference type="GO" id="GO:0000976">
    <property type="term" value="F:transcription cis-regulatory region binding"/>
    <property type="evidence" value="ECO:0007669"/>
    <property type="project" value="TreeGrafter"/>
</dbReference>
<dbReference type="InterPro" id="IPR043135">
    <property type="entry name" value="Fur_C"/>
</dbReference>
<dbReference type="Gene3D" id="3.30.1490.190">
    <property type="match status" value="1"/>
</dbReference>
<dbReference type="InterPro" id="IPR036388">
    <property type="entry name" value="WH-like_DNA-bd_sf"/>
</dbReference>
<feature type="binding site" evidence="7">
    <location>
        <position position="113"/>
    </location>
    <ligand>
        <name>Zn(2+)</name>
        <dbReference type="ChEBI" id="CHEBI:29105"/>
    </ligand>
</feature>
<keyword evidence="8" id="KW-0408">Iron</keyword>
<accession>A0AA43RI24</accession>
<comment type="cofactor">
    <cofactor evidence="8">
        <name>Mn(2+)</name>
        <dbReference type="ChEBI" id="CHEBI:29035"/>
    </cofactor>
    <cofactor evidence="8">
        <name>Fe(2+)</name>
        <dbReference type="ChEBI" id="CHEBI:29033"/>
    </cofactor>
    <text evidence="8">Binds 1 Mn(2+) or Fe(2+) ion per subunit.</text>
</comment>
<dbReference type="PANTHER" id="PTHR33202">
    <property type="entry name" value="ZINC UPTAKE REGULATION PROTEIN"/>
    <property type="match status" value="1"/>
</dbReference>
<feature type="binding site" evidence="7">
    <location>
        <position position="76"/>
    </location>
    <ligand>
        <name>Zn(2+)</name>
        <dbReference type="ChEBI" id="CHEBI:29105"/>
    </ligand>
</feature>
<keyword evidence="10" id="KW-1185">Reference proteome</keyword>
<evidence type="ECO:0000256" key="3">
    <source>
        <dbReference type="ARBA" id="ARBA00022833"/>
    </source>
</evidence>
<evidence type="ECO:0000256" key="7">
    <source>
        <dbReference type="PIRSR" id="PIRSR602481-1"/>
    </source>
</evidence>
<dbReference type="GO" id="GO:0045892">
    <property type="term" value="P:negative regulation of DNA-templated transcription"/>
    <property type="evidence" value="ECO:0007669"/>
    <property type="project" value="TreeGrafter"/>
</dbReference>
<evidence type="ECO:0000256" key="6">
    <source>
        <dbReference type="ARBA" id="ARBA00023163"/>
    </source>
</evidence>
<dbReference type="Proteomes" id="UP001168575">
    <property type="component" value="Unassembled WGS sequence"/>
</dbReference>
<comment type="similarity">
    <text evidence="1">Belongs to the Fur family.</text>
</comment>
<evidence type="ECO:0000313" key="9">
    <source>
        <dbReference type="EMBL" id="MDO4841231.1"/>
    </source>
</evidence>
<feature type="binding site" evidence="7">
    <location>
        <position position="79"/>
    </location>
    <ligand>
        <name>Zn(2+)</name>
        <dbReference type="ChEBI" id="CHEBI:29105"/>
    </ligand>
</feature>
<organism evidence="9 10">
    <name type="scientific">Phoenicibacter congonensis</name>
    <dbReference type="NCBI Taxonomy" id="1944646"/>
    <lineage>
        <taxon>Bacteria</taxon>
        <taxon>Bacillati</taxon>
        <taxon>Actinomycetota</taxon>
        <taxon>Coriobacteriia</taxon>
        <taxon>Eggerthellales</taxon>
        <taxon>Eggerthellaceae</taxon>
        <taxon>Phoenicibacter</taxon>
    </lineage>
</organism>
<dbReference type="GO" id="GO:1900376">
    <property type="term" value="P:regulation of secondary metabolite biosynthetic process"/>
    <property type="evidence" value="ECO:0007669"/>
    <property type="project" value="TreeGrafter"/>
</dbReference>
<comment type="caution">
    <text evidence="9">The sequence shown here is derived from an EMBL/GenBank/DDBJ whole genome shotgun (WGS) entry which is preliminary data.</text>
</comment>
<dbReference type="CDD" id="cd07153">
    <property type="entry name" value="Fur_like"/>
    <property type="match status" value="1"/>
</dbReference>
<dbReference type="EMBL" id="JAUMVS010000006">
    <property type="protein sequence ID" value="MDO4841231.1"/>
    <property type="molecule type" value="Genomic_DNA"/>
</dbReference>
<dbReference type="SUPFAM" id="SSF46785">
    <property type="entry name" value="Winged helix' DNA-binding domain"/>
    <property type="match status" value="1"/>
</dbReference>
<evidence type="ECO:0000256" key="8">
    <source>
        <dbReference type="PIRSR" id="PIRSR602481-2"/>
    </source>
</evidence>
<keyword evidence="5" id="KW-0238">DNA-binding</keyword>
<gene>
    <name evidence="9" type="ORF">Q3982_00945</name>
</gene>
<reference evidence="9" key="1">
    <citation type="submission" date="2023-07" db="EMBL/GenBank/DDBJ databases">
        <title>Between Cages and Wild: Unraveling the Impact of Captivity on Animal Microbiomes and Antimicrobial Resistance.</title>
        <authorList>
            <person name="Schmartz G.P."/>
            <person name="Rehner J."/>
            <person name="Schuff M.J."/>
            <person name="Becker S.L."/>
            <person name="Kravczyk M."/>
            <person name="Gurevich A."/>
            <person name="Francke R."/>
            <person name="Mueller R."/>
            <person name="Keller V."/>
            <person name="Keller A."/>
        </authorList>
    </citation>
    <scope>NUCLEOTIDE SEQUENCE</scope>
    <source>
        <strain evidence="9">S12M_St_49</strain>
    </source>
</reference>
<keyword evidence="2" id="KW-0678">Repressor</keyword>
<dbReference type="InterPro" id="IPR002481">
    <property type="entry name" value="FUR"/>
</dbReference>
<dbReference type="Gene3D" id="1.10.10.10">
    <property type="entry name" value="Winged helix-like DNA-binding domain superfamily/Winged helix DNA-binding domain"/>
    <property type="match status" value="1"/>
</dbReference>
<dbReference type="PANTHER" id="PTHR33202:SF7">
    <property type="entry name" value="FERRIC UPTAKE REGULATION PROTEIN"/>
    <property type="match status" value="1"/>
</dbReference>
<keyword evidence="6" id="KW-0804">Transcription</keyword>
<keyword evidence="3 7" id="KW-0862">Zinc</keyword>
<proteinExistence type="inferred from homology"/>
<evidence type="ECO:0000313" key="10">
    <source>
        <dbReference type="Proteomes" id="UP001168575"/>
    </source>
</evidence>
<dbReference type="GO" id="GO:0003700">
    <property type="term" value="F:DNA-binding transcription factor activity"/>
    <property type="evidence" value="ECO:0007669"/>
    <property type="project" value="InterPro"/>
</dbReference>